<dbReference type="PANTHER" id="PTHR30336">
    <property type="entry name" value="INNER MEMBRANE PROTEIN, PROBABLE PERMEASE"/>
    <property type="match status" value="1"/>
</dbReference>
<evidence type="ECO:0000313" key="3">
    <source>
        <dbReference type="Proteomes" id="UP000178372"/>
    </source>
</evidence>
<evidence type="ECO:0000259" key="1">
    <source>
        <dbReference type="Pfam" id="PF02698"/>
    </source>
</evidence>
<comment type="caution">
    <text evidence="2">The sequence shown here is derived from an EMBL/GenBank/DDBJ whole genome shotgun (WGS) entry which is preliminary data.</text>
</comment>
<gene>
    <name evidence="2" type="ORF">A2690_00615</name>
</gene>
<dbReference type="InterPro" id="IPR014729">
    <property type="entry name" value="Rossmann-like_a/b/a_fold"/>
</dbReference>
<dbReference type="AlphaFoldDB" id="A0A1F7GBJ6"/>
<dbReference type="GO" id="GO:0005886">
    <property type="term" value="C:plasma membrane"/>
    <property type="evidence" value="ECO:0007669"/>
    <property type="project" value="TreeGrafter"/>
</dbReference>
<dbReference type="Pfam" id="PF02698">
    <property type="entry name" value="DUF218"/>
    <property type="match status" value="1"/>
</dbReference>
<dbReference type="InterPro" id="IPR003848">
    <property type="entry name" value="DUF218"/>
</dbReference>
<dbReference type="Gene3D" id="3.40.50.620">
    <property type="entry name" value="HUPs"/>
    <property type="match status" value="1"/>
</dbReference>
<dbReference type="Proteomes" id="UP000178372">
    <property type="component" value="Unassembled WGS sequence"/>
</dbReference>
<accession>A0A1F7GBJ6</accession>
<evidence type="ECO:0000313" key="2">
    <source>
        <dbReference type="EMBL" id="OGK15942.1"/>
    </source>
</evidence>
<feature type="domain" description="DUF218" evidence="1">
    <location>
        <begin position="30"/>
        <end position="131"/>
    </location>
</feature>
<protein>
    <recommendedName>
        <fullName evidence="1">DUF218 domain-containing protein</fullName>
    </recommendedName>
</protein>
<dbReference type="InterPro" id="IPR051599">
    <property type="entry name" value="Cell_Envelope_Assoc"/>
</dbReference>
<organism evidence="2 3">
    <name type="scientific">Candidatus Roizmanbacteria bacterium RIFCSPHIGHO2_01_FULL_39_12b</name>
    <dbReference type="NCBI Taxonomy" id="1802030"/>
    <lineage>
        <taxon>Bacteria</taxon>
        <taxon>Candidatus Roizmaniibacteriota</taxon>
    </lineage>
</organism>
<dbReference type="EMBL" id="MFZF01000022">
    <property type="protein sequence ID" value="OGK15942.1"/>
    <property type="molecule type" value="Genomic_DNA"/>
</dbReference>
<dbReference type="CDD" id="cd06259">
    <property type="entry name" value="YdcF-like"/>
    <property type="match status" value="1"/>
</dbReference>
<name>A0A1F7GBJ6_9BACT</name>
<reference evidence="2 3" key="1">
    <citation type="journal article" date="2016" name="Nat. Commun.">
        <title>Thousands of microbial genomes shed light on interconnected biogeochemical processes in an aquifer system.</title>
        <authorList>
            <person name="Anantharaman K."/>
            <person name="Brown C.T."/>
            <person name="Hug L.A."/>
            <person name="Sharon I."/>
            <person name="Castelle C.J."/>
            <person name="Probst A.J."/>
            <person name="Thomas B.C."/>
            <person name="Singh A."/>
            <person name="Wilkins M.J."/>
            <person name="Karaoz U."/>
            <person name="Brodie E.L."/>
            <person name="Williams K.H."/>
            <person name="Hubbard S.S."/>
            <person name="Banfield J.F."/>
        </authorList>
    </citation>
    <scope>NUCLEOTIDE SEQUENCE [LARGE SCALE GENOMIC DNA]</scope>
</reference>
<proteinExistence type="predicted"/>
<sequence length="173" mass="20004">MLITIAVYIVLSILGILYIKKDDELPLCVDFIVVLSASLDKVTRNRLDKAIELMDKYPNAILVLSGKREAAYMEKYIQQKGVSNYLVQKKSTNTFEDAVYLNKIIKNINSKFILVTSSAHQRRAAHTFSKVFRRKFWNQPTNDILTYYSPLTPVGWLATLFNLFKDIKYNRSL</sequence>
<dbReference type="PANTHER" id="PTHR30336:SF20">
    <property type="entry name" value="DUF218 DOMAIN-CONTAINING PROTEIN"/>
    <property type="match status" value="1"/>
</dbReference>